<dbReference type="SUPFAM" id="SSF52172">
    <property type="entry name" value="CheY-like"/>
    <property type="match status" value="1"/>
</dbReference>
<reference evidence="3" key="2">
    <citation type="submission" date="2023-01" db="EMBL/GenBank/DDBJ databases">
        <title>Draft genome sequence of Sulfitobacter pacificus strain NBRC 109915.</title>
        <authorList>
            <person name="Sun Q."/>
            <person name="Mori K."/>
        </authorList>
    </citation>
    <scope>NUCLEOTIDE SEQUENCE</scope>
    <source>
        <strain evidence="3">NBRC 109915</strain>
    </source>
</reference>
<protein>
    <submittedName>
        <fullName evidence="3">Response regulator</fullName>
    </submittedName>
</protein>
<dbReference type="InterPro" id="IPR011006">
    <property type="entry name" value="CheY-like_superfamily"/>
</dbReference>
<dbReference type="CDD" id="cd00156">
    <property type="entry name" value="REC"/>
    <property type="match status" value="1"/>
</dbReference>
<reference evidence="3" key="1">
    <citation type="journal article" date="2014" name="Int. J. Syst. Evol. Microbiol.">
        <title>Complete genome of a new Firmicutes species belonging to the dominant human colonic microbiota ('Ruminococcus bicirculans') reveals two chromosomes and a selective capacity to utilize plant glucans.</title>
        <authorList>
            <consortium name="NISC Comparative Sequencing Program"/>
            <person name="Wegmann U."/>
            <person name="Louis P."/>
            <person name="Goesmann A."/>
            <person name="Henrissat B."/>
            <person name="Duncan S.H."/>
            <person name="Flint H.J."/>
        </authorList>
    </citation>
    <scope>NUCLEOTIDE SEQUENCE</scope>
    <source>
        <strain evidence="3">NBRC 109915</strain>
    </source>
</reference>
<keyword evidence="4" id="KW-1185">Reference proteome</keyword>
<comment type="caution">
    <text evidence="3">The sequence shown here is derived from an EMBL/GenBank/DDBJ whole genome shotgun (WGS) entry which is preliminary data.</text>
</comment>
<name>A0ABQ5VFF6_9RHOB</name>
<evidence type="ECO:0000313" key="4">
    <source>
        <dbReference type="Proteomes" id="UP001161388"/>
    </source>
</evidence>
<evidence type="ECO:0000259" key="2">
    <source>
        <dbReference type="PROSITE" id="PS50110"/>
    </source>
</evidence>
<feature type="domain" description="Response regulatory" evidence="2">
    <location>
        <begin position="17"/>
        <end position="132"/>
    </location>
</feature>
<dbReference type="PROSITE" id="PS50110">
    <property type="entry name" value="RESPONSE_REGULATORY"/>
    <property type="match status" value="1"/>
</dbReference>
<dbReference type="Proteomes" id="UP001161388">
    <property type="component" value="Unassembled WGS sequence"/>
</dbReference>
<dbReference type="Pfam" id="PF00072">
    <property type="entry name" value="Response_reg"/>
    <property type="match status" value="1"/>
</dbReference>
<dbReference type="InterPro" id="IPR001789">
    <property type="entry name" value="Sig_transdc_resp-reg_receiver"/>
</dbReference>
<proteinExistence type="predicted"/>
<dbReference type="SMART" id="SM00448">
    <property type="entry name" value="REC"/>
    <property type="match status" value="1"/>
</dbReference>
<dbReference type="EMBL" id="BSNL01000001">
    <property type="protein sequence ID" value="GLQ25312.1"/>
    <property type="molecule type" value="Genomic_DNA"/>
</dbReference>
<gene>
    <name evidence="3" type="primary">osp</name>
    <name evidence="3" type="ORF">GCM10007927_01150</name>
</gene>
<evidence type="ECO:0000313" key="3">
    <source>
        <dbReference type="EMBL" id="GLQ25312.1"/>
    </source>
</evidence>
<dbReference type="Gene3D" id="3.40.50.2300">
    <property type="match status" value="1"/>
</dbReference>
<feature type="modified residue" description="4-aspartylphosphate" evidence="1">
    <location>
        <position position="66"/>
    </location>
</feature>
<sequence>MSAEHHILAQVQDSFMRVLIVESRPELGALWQRHLERHGMQVSCMTTQNAAMAYVAEYKVDIIILDLVIEGGSALAVSDFAALNQPDARIIFVTNTRFFSDGSIFGLAANARAFLPAGTPPEDLAVMVEHYGTQGRQFHARS</sequence>
<accession>A0ABQ5VFF6</accession>
<evidence type="ECO:0000256" key="1">
    <source>
        <dbReference type="PROSITE-ProRule" id="PRU00169"/>
    </source>
</evidence>
<organism evidence="3 4">
    <name type="scientific">Sulfitobacter pacificus</name>
    <dbReference type="NCBI Taxonomy" id="1499314"/>
    <lineage>
        <taxon>Bacteria</taxon>
        <taxon>Pseudomonadati</taxon>
        <taxon>Pseudomonadota</taxon>
        <taxon>Alphaproteobacteria</taxon>
        <taxon>Rhodobacterales</taxon>
        <taxon>Roseobacteraceae</taxon>
        <taxon>Sulfitobacter</taxon>
    </lineage>
</organism>
<keyword evidence="1" id="KW-0597">Phosphoprotein</keyword>